<organism evidence="2 3">
    <name type="scientific">Sinanodonta woodiana</name>
    <name type="common">Chinese pond mussel</name>
    <name type="synonym">Anodonta woodiana</name>
    <dbReference type="NCBI Taxonomy" id="1069815"/>
    <lineage>
        <taxon>Eukaryota</taxon>
        <taxon>Metazoa</taxon>
        <taxon>Spiralia</taxon>
        <taxon>Lophotrochozoa</taxon>
        <taxon>Mollusca</taxon>
        <taxon>Bivalvia</taxon>
        <taxon>Autobranchia</taxon>
        <taxon>Heteroconchia</taxon>
        <taxon>Palaeoheterodonta</taxon>
        <taxon>Unionida</taxon>
        <taxon>Unionoidea</taxon>
        <taxon>Unionidae</taxon>
        <taxon>Unioninae</taxon>
        <taxon>Sinanodonta</taxon>
    </lineage>
</organism>
<keyword evidence="1" id="KW-1133">Transmembrane helix</keyword>
<keyword evidence="3" id="KW-1185">Reference proteome</keyword>
<evidence type="ECO:0000313" key="2">
    <source>
        <dbReference type="EMBL" id="KAL3873891.1"/>
    </source>
</evidence>
<dbReference type="AlphaFoldDB" id="A0ABD3WIU0"/>
<evidence type="ECO:0000313" key="3">
    <source>
        <dbReference type="Proteomes" id="UP001634394"/>
    </source>
</evidence>
<evidence type="ECO:0000256" key="1">
    <source>
        <dbReference type="SAM" id="Phobius"/>
    </source>
</evidence>
<proteinExistence type="predicted"/>
<accession>A0ABD3WIU0</accession>
<dbReference type="Proteomes" id="UP001634394">
    <property type="component" value="Unassembled WGS sequence"/>
</dbReference>
<keyword evidence="1" id="KW-0812">Transmembrane</keyword>
<gene>
    <name evidence="2" type="ORF">ACJMK2_036970</name>
</gene>
<protein>
    <submittedName>
        <fullName evidence="2">Uncharacterized protein</fullName>
    </submittedName>
</protein>
<reference evidence="2 3" key="1">
    <citation type="submission" date="2024-11" db="EMBL/GenBank/DDBJ databases">
        <title>Chromosome-level genome assembly of the freshwater bivalve Anodonta woodiana.</title>
        <authorList>
            <person name="Chen X."/>
        </authorList>
    </citation>
    <scope>NUCLEOTIDE SEQUENCE [LARGE SCALE GENOMIC DNA]</scope>
    <source>
        <strain evidence="2">MN2024</strain>
        <tissue evidence="2">Gills</tissue>
    </source>
</reference>
<comment type="caution">
    <text evidence="2">The sequence shown here is derived from an EMBL/GenBank/DDBJ whole genome shotgun (WGS) entry which is preliminary data.</text>
</comment>
<feature type="transmembrane region" description="Helical" evidence="1">
    <location>
        <begin position="73"/>
        <end position="106"/>
    </location>
</feature>
<dbReference type="EMBL" id="JBJQND010000006">
    <property type="protein sequence ID" value="KAL3873891.1"/>
    <property type="molecule type" value="Genomic_DNA"/>
</dbReference>
<name>A0ABD3WIU0_SINWO</name>
<keyword evidence="1" id="KW-0472">Membrane</keyword>
<sequence>MEMICLRWIQDGPIRKESETVEEKINKLESQMKTTLQTIELFGFKTTLARNEGGFLSKIKSCDGPGPIQSSIGVAVCFVIGLIVVPLTLGLSMLVPIVVSSVFLFVRLRSILINRMARISIQHAKVQPVAKAFVHDCFEMPYTEKINKLKNDFECSISFIHKTIIKMEKDARNKRNPSSVLHELKHKIKDVFNT</sequence>